<organism evidence="3 4">
    <name type="scientific">Colwellia ponticola</name>
    <dbReference type="NCBI Taxonomy" id="2304625"/>
    <lineage>
        <taxon>Bacteria</taxon>
        <taxon>Pseudomonadati</taxon>
        <taxon>Pseudomonadota</taxon>
        <taxon>Gammaproteobacteria</taxon>
        <taxon>Alteromonadales</taxon>
        <taxon>Colwelliaceae</taxon>
        <taxon>Colwellia</taxon>
    </lineage>
</organism>
<dbReference type="InterPro" id="IPR001763">
    <property type="entry name" value="Rhodanese-like_dom"/>
</dbReference>
<feature type="domain" description="Rhodanese" evidence="2">
    <location>
        <begin position="41"/>
        <end position="131"/>
    </location>
</feature>
<keyword evidence="4" id="KW-1185">Reference proteome</keyword>
<dbReference type="SUPFAM" id="SSF52821">
    <property type="entry name" value="Rhodanese/Cell cycle control phosphatase"/>
    <property type="match status" value="1"/>
</dbReference>
<feature type="signal peptide" evidence="1">
    <location>
        <begin position="1"/>
        <end position="27"/>
    </location>
</feature>
<dbReference type="Gene3D" id="3.40.250.10">
    <property type="entry name" value="Rhodanese-like domain"/>
    <property type="match status" value="1"/>
</dbReference>
<evidence type="ECO:0000313" key="4">
    <source>
        <dbReference type="Proteomes" id="UP000307702"/>
    </source>
</evidence>
<dbReference type="InterPro" id="IPR036873">
    <property type="entry name" value="Rhodanese-like_dom_sf"/>
</dbReference>
<comment type="caution">
    <text evidence="3">The sequence shown here is derived from an EMBL/GenBank/DDBJ whole genome shotgun (WGS) entry which is preliminary data.</text>
</comment>
<dbReference type="Pfam" id="PF00581">
    <property type="entry name" value="Rhodanese"/>
    <property type="match status" value="1"/>
</dbReference>
<evidence type="ECO:0000259" key="2">
    <source>
        <dbReference type="PROSITE" id="PS50206"/>
    </source>
</evidence>
<name>A0A8H2PLE9_9GAMM</name>
<accession>A0A8H2PLE9</accession>
<sequence length="133" mass="14675">MKIIVVKKIATTMILALALASTWQVTAKEISQGQLQKIIDNDKQVILLDVRTAEEFAEGHIPNAINIPHTELNARLAELSAAKNSQVILYCRSGKRAAIAKQVLESNGFTELDHLTGDFRGWRNSNLPVNKGQ</sequence>
<dbReference type="CDD" id="cd00158">
    <property type="entry name" value="RHOD"/>
    <property type="match status" value="1"/>
</dbReference>
<dbReference type="Proteomes" id="UP000307702">
    <property type="component" value="Unassembled WGS sequence"/>
</dbReference>
<dbReference type="EMBL" id="SZVP01000010">
    <property type="protein sequence ID" value="TMM44804.1"/>
    <property type="molecule type" value="Genomic_DNA"/>
</dbReference>
<gene>
    <name evidence="3" type="ORF">FCS21_11085</name>
</gene>
<evidence type="ECO:0000256" key="1">
    <source>
        <dbReference type="SAM" id="SignalP"/>
    </source>
</evidence>
<dbReference type="PROSITE" id="PS50206">
    <property type="entry name" value="RHODANESE_3"/>
    <property type="match status" value="1"/>
</dbReference>
<dbReference type="OrthoDB" id="9814704at2"/>
<keyword evidence="1" id="KW-0732">Signal</keyword>
<protein>
    <submittedName>
        <fullName evidence="3">Rhodanese-like domain-containing protein</fullName>
    </submittedName>
</protein>
<dbReference type="SMART" id="SM00450">
    <property type="entry name" value="RHOD"/>
    <property type="match status" value="1"/>
</dbReference>
<reference evidence="3 4" key="1">
    <citation type="submission" date="2019-05" db="EMBL/GenBank/DDBJ databases">
        <title>Colwellia ponticola sp. nov., isolated from seawater.</title>
        <authorList>
            <person name="Yoon J.-H."/>
        </authorList>
    </citation>
    <scope>NUCLEOTIDE SEQUENCE [LARGE SCALE GENOMIC DNA]</scope>
    <source>
        <strain evidence="3 4">OISW-25</strain>
    </source>
</reference>
<evidence type="ECO:0000313" key="3">
    <source>
        <dbReference type="EMBL" id="TMM44804.1"/>
    </source>
</evidence>
<dbReference type="AlphaFoldDB" id="A0A8H2PLE9"/>
<dbReference type="PANTHER" id="PTHR43031:SF1">
    <property type="entry name" value="PYRIDINE NUCLEOTIDE-DISULPHIDE OXIDOREDUCTASE"/>
    <property type="match status" value="1"/>
</dbReference>
<dbReference type="InterPro" id="IPR050229">
    <property type="entry name" value="GlpE_sulfurtransferase"/>
</dbReference>
<dbReference type="PANTHER" id="PTHR43031">
    <property type="entry name" value="FAD-DEPENDENT OXIDOREDUCTASE"/>
    <property type="match status" value="1"/>
</dbReference>
<dbReference type="RefSeq" id="WP_138623353.1">
    <property type="nucleotide sequence ID" value="NZ_SZVP01000010.1"/>
</dbReference>
<feature type="chain" id="PRO_5034347862" evidence="1">
    <location>
        <begin position="28"/>
        <end position="133"/>
    </location>
</feature>
<proteinExistence type="predicted"/>